<dbReference type="PANTHER" id="PTHR38659">
    <property type="entry name" value="METAL-DEPENDENT PHOSPHOHYDROLASE"/>
    <property type="match status" value="1"/>
</dbReference>
<dbReference type="RefSeq" id="WP_353893852.1">
    <property type="nucleotide sequence ID" value="NZ_CP159485.1"/>
</dbReference>
<dbReference type="InterPro" id="IPR003607">
    <property type="entry name" value="HD/PDEase_dom"/>
</dbReference>
<dbReference type="Gene3D" id="1.10.3210.10">
    <property type="entry name" value="Hypothetical protein af1432"/>
    <property type="match status" value="1"/>
</dbReference>
<accession>A0AAU8HV76</accession>
<dbReference type="AlphaFoldDB" id="A0AAU8HV76"/>
<dbReference type="NCBIfam" id="TIGR00277">
    <property type="entry name" value="HDIG"/>
    <property type="match status" value="1"/>
</dbReference>
<sequence length="183" mass="20560">MSRKEQLKLVKKHVKNKNLVKHMIATENVLEDLAVYLEEDKKKWATAGLLHDIDYDNTAEDPKNHSLLGAEILEKAGFEDDIVYAVKVHNPAHGFERKSKLDKALYCADPVTGLIVASALIHPDKKLNSIDTPFVLKRFNEKQFARGANRDQISACSELGLSLDKFVSLALEAMQKNHKELGL</sequence>
<dbReference type="Pfam" id="PF01966">
    <property type="entry name" value="HD"/>
    <property type="match status" value="1"/>
</dbReference>
<dbReference type="SMART" id="SM00471">
    <property type="entry name" value="HDc"/>
    <property type="match status" value="1"/>
</dbReference>
<reference evidence="2" key="2">
    <citation type="submission" date="2024-06" db="EMBL/GenBank/DDBJ databases">
        <authorList>
            <person name="Petrova K.O."/>
            <person name="Toshchakov S.V."/>
            <person name="Boltjanskaja Y.V."/>
            <person name="Kevbrin V.V."/>
        </authorList>
    </citation>
    <scope>NUCLEOTIDE SEQUENCE</scope>
    <source>
        <strain evidence="2">Z-710</strain>
    </source>
</reference>
<organism evidence="2">
    <name type="scientific">Proteinivorax hydrogeniformans</name>
    <dbReference type="NCBI Taxonomy" id="1826727"/>
    <lineage>
        <taxon>Bacteria</taxon>
        <taxon>Bacillati</taxon>
        <taxon>Bacillota</taxon>
        <taxon>Clostridia</taxon>
        <taxon>Eubacteriales</taxon>
        <taxon>Proteinivoracaceae</taxon>
        <taxon>Proteinivorax</taxon>
    </lineage>
</organism>
<gene>
    <name evidence="2" type="ORF">PRVXH_000618</name>
</gene>
<dbReference type="CDD" id="cd00077">
    <property type="entry name" value="HDc"/>
    <property type="match status" value="1"/>
</dbReference>
<dbReference type="InterPro" id="IPR006675">
    <property type="entry name" value="HDIG_dom"/>
</dbReference>
<feature type="domain" description="HD/PDEase" evidence="1">
    <location>
        <begin position="15"/>
        <end position="123"/>
    </location>
</feature>
<proteinExistence type="predicted"/>
<reference evidence="2" key="1">
    <citation type="journal article" date="2018" name="Antonie Van Leeuwenhoek">
        <title>Proteinivorax hydrogeniformans sp. nov., an anaerobic, haloalkaliphilic bacterium fermenting proteinaceous compounds with high hydrogen production.</title>
        <authorList>
            <person name="Boltyanskaya Y."/>
            <person name="Detkova E."/>
            <person name="Pimenov N."/>
            <person name="Kevbrin V."/>
        </authorList>
    </citation>
    <scope>NUCLEOTIDE SEQUENCE</scope>
    <source>
        <strain evidence="2">Z-710</strain>
    </source>
</reference>
<name>A0AAU8HV76_9FIRM</name>
<evidence type="ECO:0000313" key="2">
    <source>
        <dbReference type="EMBL" id="XCI29304.1"/>
    </source>
</evidence>
<dbReference type="PANTHER" id="PTHR38659:SF1">
    <property type="entry name" value="METAL DEPENDENT PHOSPHOHYDROLASE"/>
    <property type="match status" value="1"/>
</dbReference>
<protein>
    <submittedName>
        <fullName evidence="2">HDIG domain-containing metalloprotein</fullName>
    </submittedName>
</protein>
<dbReference type="EMBL" id="CP159485">
    <property type="protein sequence ID" value="XCI29304.1"/>
    <property type="molecule type" value="Genomic_DNA"/>
</dbReference>
<dbReference type="SUPFAM" id="SSF109604">
    <property type="entry name" value="HD-domain/PDEase-like"/>
    <property type="match status" value="1"/>
</dbReference>
<dbReference type="InterPro" id="IPR006674">
    <property type="entry name" value="HD_domain"/>
</dbReference>
<evidence type="ECO:0000259" key="1">
    <source>
        <dbReference type="SMART" id="SM00471"/>
    </source>
</evidence>